<dbReference type="Proteomes" id="UP000823749">
    <property type="component" value="Chromosome 1"/>
</dbReference>
<accession>A0AAV6LFI3</accession>
<evidence type="ECO:0000313" key="3">
    <source>
        <dbReference type="EMBL" id="KAG5563888.1"/>
    </source>
</evidence>
<reference evidence="3" key="1">
    <citation type="submission" date="2020-08" db="EMBL/GenBank/DDBJ databases">
        <title>Plant Genome Project.</title>
        <authorList>
            <person name="Zhang R.-G."/>
        </authorList>
    </citation>
    <scope>NUCLEOTIDE SEQUENCE</scope>
    <source>
        <strain evidence="3">WSP0</strain>
        <tissue evidence="3">Leaf</tissue>
    </source>
</reference>
<sequence>MADWVATVALGKLSDVLGDRKKSNLLWAIWAPLLLLHLGGPDTITAYSLEDNQLWMRHLLGLVVQLFVAIYVILMSWKNSWFSFMSLPALVAGVIKYWERTSVLKWVSDDKYLHWRPFGYSTEGHVYVRLLLLAREHLLQFIFYLGSGGVRNKEVYWEPSVITETNWDALEVQMGLVYELLYTKATVIYTKRGFIMRCINFGCTVSVLVGLTIQIVLLKAGEEDDEGNWHEIDIAITGVLIVGAVALEIYAAVVIFSSNWMMLWLIKQGRGEWVTWLSQRFPCLFNKKKNWSRMMGRFDLLAYLLKIRDREVRSPSSKIIGKVLGRNYEEKWNRYQHKAAYSVHPLVYKAILELCDPYIDSRISYSLTRELDEVWVILKDRNDTGGTFFELTLCVHMATEICYHLEIEWDAGGEEDPSGSDSSLWKQNREVSKALSDYMMYLLVMHPSLLPNVGSLHVLEVFFDEPRRLTRDACDINAACHNLLSTEGYEWSWSRIVERLKRKEKPKRWKIIKLLWLWMLRNATRGEKGYGQRNSHFQQLRQGGELLTLIWFISPSYITRPPRPPS</sequence>
<feature type="domain" description="DUF4220" evidence="2">
    <location>
        <begin position="1"/>
        <end position="112"/>
    </location>
</feature>
<organism evidence="3 4">
    <name type="scientific">Rhododendron griersonianum</name>
    <dbReference type="NCBI Taxonomy" id="479676"/>
    <lineage>
        <taxon>Eukaryota</taxon>
        <taxon>Viridiplantae</taxon>
        <taxon>Streptophyta</taxon>
        <taxon>Embryophyta</taxon>
        <taxon>Tracheophyta</taxon>
        <taxon>Spermatophyta</taxon>
        <taxon>Magnoliopsida</taxon>
        <taxon>eudicotyledons</taxon>
        <taxon>Gunneridae</taxon>
        <taxon>Pentapetalae</taxon>
        <taxon>asterids</taxon>
        <taxon>Ericales</taxon>
        <taxon>Ericaceae</taxon>
        <taxon>Ericoideae</taxon>
        <taxon>Rhodoreae</taxon>
        <taxon>Rhododendron</taxon>
    </lineage>
</organism>
<dbReference type="Pfam" id="PF13968">
    <property type="entry name" value="DUF4220"/>
    <property type="match status" value="2"/>
</dbReference>
<feature type="domain" description="DUF4220" evidence="2">
    <location>
        <begin position="165"/>
        <end position="303"/>
    </location>
</feature>
<dbReference type="PANTHER" id="PTHR31325">
    <property type="entry name" value="OS01G0798800 PROTEIN-RELATED"/>
    <property type="match status" value="1"/>
</dbReference>
<keyword evidence="1" id="KW-0812">Transmembrane</keyword>
<evidence type="ECO:0000259" key="2">
    <source>
        <dbReference type="Pfam" id="PF13968"/>
    </source>
</evidence>
<feature type="transmembrane region" description="Helical" evidence="1">
    <location>
        <begin position="198"/>
        <end position="218"/>
    </location>
</feature>
<feature type="transmembrane region" description="Helical" evidence="1">
    <location>
        <begin position="25"/>
        <end position="47"/>
    </location>
</feature>
<evidence type="ECO:0000313" key="4">
    <source>
        <dbReference type="Proteomes" id="UP000823749"/>
    </source>
</evidence>
<dbReference type="AlphaFoldDB" id="A0AAV6LFI3"/>
<gene>
    <name evidence="3" type="ORF">RHGRI_000169</name>
</gene>
<dbReference type="Pfam" id="PF04578">
    <property type="entry name" value="DUF594"/>
    <property type="match status" value="1"/>
</dbReference>
<evidence type="ECO:0000256" key="1">
    <source>
        <dbReference type="SAM" id="Phobius"/>
    </source>
</evidence>
<dbReference type="InterPro" id="IPR025315">
    <property type="entry name" value="DUF4220"/>
</dbReference>
<keyword evidence="1" id="KW-0472">Membrane</keyword>
<comment type="caution">
    <text evidence="3">The sequence shown here is derived from an EMBL/GenBank/DDBJ whole genome shotgun (WGS) entry which is preliminary data.</text>
</comment>
<name>A0AAV6LFI3_9ERIC</name>
<proteinExistence type="predicted"/>
<dbReference type="EMBL" id="JACTNZ010000001">
    <property type="protein sequence ID" value="KAG5563888.1"/>
    <property type="molecule type" value="Genomic_DNA"/>
</dbReference>
<keyword evidence="1" id="KW-1133">Transmembrane helix</keyword>
<feature type="transmembrane region" description="Helical" evidence="1">
    <location>
        <begin position="234"/>
        <end position="257"/>
    </location>
</feature>
<keyword evidence="4" id="KW-1185">Reference proteome</keyword>
<dbReference type="InterPro" id="IPR007658">
    <property type="entry name" value="DUF594"/>
</dbReference>
<protein>
    <recommendedName>
        <fullName evidence="2">DUF4220 domain-containing protein</fullName>
    </recommendedName>
</protein>
<feature type="transmembrane region" description="Helical" evidence="1">
    <location>
        <begin position="54"/>
        <end position="74"/>
    </location>
</feature>